<evidence type="ECO:0000313" key="2">
    <source>
        <dbReference type="Proteomes" id="UP000002985"/>
    </source>
</evidence>
<proteinExistence type="predicted"/>
<organism evidence="1 2">
    <name type="scientific">Candidatus Jettenia caeni</name>
    <dbReference type="NCBI Taxonomy" id="247490"/>
    <lineage>
        <taxon>Bacteria</taxon>
        <taxon>Pseudomonadati</taxon>
        <taxon>Planctomycetota</taxon>
        <taxon>Candidatus Brocadiia</taxon>
        <taxon>Candidatus Brocadiales</taxon>
        <taxon>Candidatus Brocadiaceae</taxon>
        <taxon>Candidatus Jettenia</taxon>
    </lineage>
</organism>
<dbReference type="Proteomes" id="UP000002985">
    <property type="component" value="Unassembled WGS sequence"/>
</dbReference>
<dbReference type="AlphaFoldDB" id="I3IM15"/>
<dbReference type="EMBL" id="BAFH01000003">
    <property type="protein sequence ID" value="GAB62760.1"/>
    <property type="molecule type" value="Genomic_DNA"/>
</dbReference>
<keyword evidence="2" id="KW-1185">Reference proteome</keyword>
<evidence type="ECO:0000313" key="1">
    <source>
        <dbReference type="EMBL" id="GAB62760.1"/>
    </source>
</evidence>
<name>I3IM15_9BACT</name>
<dbReference type="STRING" id="247490.KSU1_C1164"/>
<reference evidence="1 2" key="1">
    <citation type="journal article" date="2012" name="FEBS Lett.">
        <title>Anammox organism KSU-1 expresses a NirK-type copper-containing nitrite reductase instead of a NirS-type with cytochrome cd1.</title>
        <authorList>
            <person name="Hira D."/>
            <person name="Toh H."/>
            <person name="Migita C.T."/>
            <person name="Okubo H."/>
            <person name="Nishiyama T."/>
            <person name="Hattori M."/>
            <person name="Furukawa K."/>
            <person name="Fujii T."/>
        </authorList>
    </citation>
    <scope>NUCLEOTIDE SEQUENCE [LARGE SCALE GENOMIC DNA]</scope>
</reference>
<protein>
    <submittedName>
        <fullName evidence="1">Uncharacterized protein</fullName>
    </submittedName>
</protein>
<sequence length="218" mass="25728">MANFIIFSRILLLYRRIKMRKRFIFLWILFLLFAFSNDSYAVYYTLSGEQIRQAIEYGEKNKDADSISFLDEWIRVSDSDNVYEWAGLHTKFSTLASEAKKASRVSKNLTEEQISQLLSEKEDILSFIVILYGNSYDFAQDYHAVLLYKNKPIQPVLEQNDSRGTVSNLEFRRSIAYRVECRYDFPNYCVEPDAEVTLVILNPLNNEKRFLFRLGEMR</sequence>
<accession>I3IM15</accession>
<comment type="caution">
    <text evidence="1">The sequence shown here is derived from an EMBL/GenBank/DDBJ whole genome shotgun (WGS) entry which is preliminary data.</text>
</comment>
<gene>
    <name evidence="1" type="ORF">KSU1_C1164</name>
</gene>